<feature type="region of interest" description="Disordered" evidence="3">
    <location>
        <begin position="71"/>
        <end position="95"/>
    </location>
</feature>
<feature type="non-terminal residue" evidence="6">
    <location>
        <position position="95"/>
    </location>
</feature>
<name>A0A6H5HNT6_9HEMI</name>
<comment type="subcellular location">
    <subcellularLocation>
        <location evidence="1 2">Nucleus</location>
    </subcellularLocation>
</comment>
<evidence type="ECO:0000256" key="4">
    <source>
        <dbReference type="SAM" id="Phobius"/>
    </source>
</evidence>
<protein>
    <recommendedName>
        <fullName evidence="5">Homeobox domain-containing protein</fullName>
    </recommendedName>
</protein>
<dbReference type="OrthoDB" id="6159439at2759"/>
<dbReference type="SUPFAM" id="SSF46689">
    <property type="entry name" value="Homeodomain-like"/>
    <property type="match status" value="1"/>
</dbReference>
<feature type="transmembrane region" description="Helical" evidence="4">
    <location>
        <begin position="39"/>
        <end position="61"/>
    </location>
</feature>
<evidence type="ECO:0000256" key="3">
    <source>
        <dbReference type="SAM" id="MobiDB-lite"/>
    </source>
</evidence>
<dbReference type="Gene3D" id="1.10.10.60">
    <property type="entry name" value="Homeodomain-like"/>
    <property type="match status" value="1"/>
</dbReference>
<accession>A0A6H5HNT6</accession>
<dbReference type="GO" id="GO:0003677">
    <property type="term" value="F:DNA binding"/>
    <property type="evidence" value="ECO:0007669"/>
    <property type="project" value="UniProtKB-UniRule"/>
</dbReference>
<feature type="compositionally biased region" description="Basic and acidic residues" evidence="3">
    <location>
        <begin position="71"/>
        <end position="89"/>
    </location>
</feature>
<organism evidence="6 7">
    <name type="scientific">Nesidiocoris tenuis</name>
    <dbReference type="NCBI Taxonomy" id="355587"/>
    <lineage>
        <taxon>Eukaryota</taxon>
        <taxon>Metazoa</taxon>
        <taxon>Ecdysozoa</taxon>
        <taxon>Arthropoda</taxon>
        <taxon>Hexapoda</taxon>
        <taxon>Insecta</taxon>
        <taxon>Pterygota</taxon>
        <taxon>Neoptera</taxon>
        <taxon>Paraneoptera</taxon>
        <taxon>Hemiptera</taxon>
        <taxon>Heteroptera</taxon>
        <taxon>Panheteroptera</taxon>
        <taxon>Cimicomorpha</taxon>
        <taxon>Miridae</taxon>
        <taxon>Dicyphina</taxon>
        <taxon>Nesidiocoris</taxon>
    </lineage>
</organism>
<dbReference type="Proteomes" id="UP000479000">
    <property type="component" value="Unassembled WGS sequence"/>
</dbReference>
<dbReference type="PROSITE" id="PS50071">
    <property type="entry name" value="HOMEOBOX_2"/>
    <property type="match status" value="1"/>
</dbReference>
<keyword evidence="4" id="KW-0472">Membrane</keyword>
<keyword evidence="2" id="KW-0539">Nucleus</keyword>
<evidence type="ECO:0000256" key="2">
    <source>
        <dbReference type="PROSITE-ProRule" id="PRU00108"/>
    </source>
</evidence>
<keyword evidence="7" id="KW-1185">Reference proteome</keyword>
<evidence type="ECO:0000259" key="5">
    <source>
        <dbReference type="PROSITE" id="PS50071"/>
    </source>
</evidence>
<dbReference type="InterPro" id="IPR001356">
    <property type="entry name" value="HD"/>
</dbReference>
<keyword evidence="2" id="KW-0238">DNA-binding</keyword>
<feature type="domain" description="Homeobox" evidence="5">
    <location>
        <begin position="58"/>
        <end position="71"/>
    </location>
</feature>
<reference evidence="6 7" key="1">
    <citation type="submission" date="2020-02" db="EMBL/GenBank/DDBJ databases">
        <authorList>
            <person name="Ferguson B K."/>
        </authorList>
    </citation>
    <scope>NUCLEOTIDE SEQUENCE [LARGE SCALE GENOMIC DNA]</scope>
</reference>
<keyword evidence="4" id="KW-1133">Transmembrane helix</keyword>
<sequence length="95" mass="11592">MDRDPDDPWTKRSWTRGATVVPSTKVTHYFEEMWFQTKFPGTSSVVMLNGVMYFTFSQVWFQNRRAKWRKAERLKEEQRKREEQDRDENPSNQNK</sequence>
<dbReference type="GO" id="GO:0005634">
    <property type="term" value="C:nucleus"/>
    <property type="evidence" value="ECO:0007669"/>
    <property type="project" value="UniProtKB-SubCell"/>
</dbReference>
<keyword evidence="2" id="KW-0371">Homeobox</keyword>
<keyword evidence="4" id="KW-0812">Transmembrane</keyword>
<evidence type="ECO:0000256" key="1">
    <source>
        <dbReference type="ARBA" id="ARBA00004123"/>
    </source>
</evidence>
<dbReference type="InterPro" id="IPR009057">
    <property type="entry name" value="Homeodomain-like_sf"/>
</dbReference>
<evidence type="ECO:0000313" key="6">
    <source>
        <dbReference type="EMBL" id="CAB0017953.1"/>
    </source>
</evidence>
<proteinExistence type="predicted"/>
<dbReference type="EMBL" id="CADCXU010032108">
    <property type="protein sequence ID" value="CAB0017953.1"/>
    <property type="molecule type" value="Genomic_DNA"/>
</dbReference>
<dbReference type="AlphaFoldDB" id="A0A6H5HNT6"/>
<gene>
    <name evidence="6" type="ORF">NTEN_LOCUS21862</name>
</gene>
<feature type="DNA-binding region" description="Homeobox" evidence="2">
    <location>
        <begin position="60"/>
        <end position="72"/>
    </location>
</feature>
<evidence type="ECO:0000313" key="7">
    <source>
        <dbReference type="Proteomes" id="UP000479000"/>
    </source>
</evidence>